<dbReference type="Pfam" id="PF07653">
    <property type="entry name" value="SH3_2"/>
    <property type="match status" value="2"/>
</dbReference>
<dbReference type="GeneID" id="101398775"/>
<evidence type="ECO:0000256" key="2">
    <source>
        <dbReference type="ARBA" id="ARBA00022443"/>
    </source>
</evidence>
<evidence type="ECO:0000256" key="1">
    <source>
        <dbReference type="ARBA" id="ARBA00010749"/>
    </source>
</evidence>
<dbReference type="PROSITE" id="PS50002">
    <property type="entry name" value="SH3"/>
    <property type="match status" value="3"/>
</dbReference>
<gene>
    <name evidence="10" type="primary">LOC101398775</name>
</gene>
<dbReference type="InterPro" id="IPR003961">
    <property type="entry name" value="FN3_dom"/>
</dbReference>
<dbReference type="CDD" id="cd00063">
    <property type="entry name" value="FN3"/>
    <property type="match status" value="3"/>
</dbReference>
<dbReference type="InterPro" id="IPR013783">
    <property type="entry name" value="Ig-like_fold"/>
</dbReference>
<dbReference type="CDD" id="cd12013">
    <property type="entry name" value="SH3_RIM-BP_3"/>
    <property type="match status" value="1"/>
</dbReference>
<feature type="compositionally biased region" description="Basic and acidic residues" evidence="6">
    <location>
        <begin position="732"/>
        <end position="746"/>
    </location>
</feature>
<feature type="domain" description="Fibronectin type-III" evidence="8">
    <location>
        <begin position="505"/>
        <end position="606"/>
    </location>
</feature>
<organism evidence="9 10">
    <name type="scientific">Ceratotherium simum simum</name>
    <name type="common">Southern white rhinoceros</name>
    <dbReference type="NCBI Taxonomy" id="73337"/>
    <lineage>
        <taxon>Eukaryota</taxon>
        <taxon>Metazoa</taxon>
        <taxon>Chordata</taxon>
        <taxon>Craniata</taxon>
        <taxon>Vertebrata</taxon>
        <taxon>Euteleostomi</taxon>
        <taxon>Mammalia</taxon>
        <taxon>Eutheria</taxon>
        <taxon>Laurasiatheria</taxon>
        <taxon>Perissodactyla</taxon>
        <taxon>Rhinocerotidae</taxon>
        <taxon>Ceratotherium</taxon>
    </lineage>
</organism>
<dbReference type="PRINTS" id="PR00452">
    <property type="entry name" value="SH3DOMAIN"/>
</dbReference>
<feature type="compositionally biased region" description="Pro residues" evidence="6">
    <location>
        <begin position="604"/>
        <end position="616"/>
    </location>
</feature>
<protein>
    <submittedName>
        <fullName evidence="10">RIMS-binding protein 2</fullName>
    </submittedName>
</protein>
<dbReference type="InterPro" id="IPR001452">
    <property type="entry name" value="SH3_domain"/>
</dbReference>
<feature type="region of interest" description="Disordered" evidence="6">
    <location>
        <begin position="604"/>
        <end position="631"/>
    </location>
</feature>
<comment type="similarity">
    <text evidence="1">Belongs to the RIMBP family.</text>
</comment>
<reference evidence="10" key="1">
    <citation type="submission" date="2025-08" db="UniProtKB">
        <authorList>
            <consortium name="RefSeq"/>
        </authorList>
    </citation>
    <scope>IDENTIFICATION</scope>
</reference>
<dbReference type="InterPro" id="IPR036116">
    <property type="entry name" value="FN3_sf"/>
</dbReference>
<feature type="compositionally biased region" description="Low complexity" evidence="6">
    <location>
        <begin position="658"/>
        <end position="679"/>
    </location>
</feature>
<name>A0ABM1CSZ4_CERSS</name>
<feature type="compositionally biased region" description="Basic residues" evidence="6">
    <location>
        <begin position="1109"/>
        <end position="1123"/>
    </location>
</feature>
<dbReference type="InterPro" id="IPR057884">
    <property type="entry name" value="FN3_RIM-BP1/2/3"/>
</dbReference>
<dbReference type="InterPro" id="IPR035753">
    <property type="entry name" value="RIM-BP_SH3_2"/>
</dbReference>
<evidence type="ECO:0000256" key="6">
    <source>
        <dbReference type="SAM" id="MobiDB-lite"/>
    </source>
</evidence>
<dbReference type="InterPro" id="IPR036028">
    <property type="entry name" value="SH3-like_dom_sf"/>
</dbReference>
<feature type="region of interest" description="Disordered" evidence="6">
    <location>
        <begin position="652"/>
        <end position="691"/>
    </location>
</feature>
<dbReference type="Proteomes" id="UP000694910">
    <property type="component" value="Unplaced"/>
</dbReference>
<accession>A0ABM1CSZ4</accession>
<dbReference type="RefSeq" id="XP_014642675.1">
    <property type="nucleotide sequence ID" value="XM_014787189.1"/>
</dbReference>
<feature type="coiled-coil region" evidence="5">
    <location>
        <begin position="1"/>
        <end position="74"/>
    </location>
</feature>
<evidence type="ECO:0000256" key="3">
    <source>
        <dbReference type="ARBA" id="ARBA00022737"/>
    </source>
</evidence>
<keyword evidence="5" id="KW-0175">Coiled coil</keyword>
<feature type="domain" description="SH3" evidence="7">
    <location>
        <begin position="871"/>
        <end position="939"/>
    </location>
</feature>
<evidence type="ECO:0000256" key="5">
    <source>
        <dbReference type="SAM" id="Coils"/>
    </source>
</evidence>
<dbReference type="Gene3D" id="2.30.30.40">
    <property type="entry name" value="SH3 Domains"/>
    <property type="match status" value="3"/>
</dbReference>
<dbReference type="Pfam" id="PF25523">
    <property type="entry name" value="Ig_RIMBP2"/>
    <property type="match status" value="1"/>
</dbReference>
<dbReference type="CDD" id="cd12014">
    <property type="entry name" value="SH3_RIM-BP_1"/>
    <property type="match status" value="1"/>
</dbReference>
<keyword evidence="2 4" id="KW-0728">SH3 domain</keyword>
<dbReference type="CDD" id="cd12012">
    <property type="entry name" value="SH3_RIM-BP_2"/>
    <property type="match status" value="1"/>
</dbReference>
<dbReference type="Pfam" id="PF14604">
    <property type="entry name" value="SH3_9"/>
    <property type="match status" value="1"/>
</dbReference>
<keyword evidence="3" id="KW-0677">Repeat</keyword>
<dbReference type="PROSITE" id="PS50853">
    <property type="entry name" value="FN3"/>
    <property type="match status" value="1"/>
</dbReference>
<feature type="region of interest" description="Disordered" evidence="6">
    <location>
        <begin position="717"/>
        <end position="772"/>
    </location>
</feature>
<proteinExistence type="inferred from homology"/>
<feature type="compositionally biased region" description="Basic and acidic residues" evidence="6">
    <location>
        <begin position="757"/>
        <end position="768"/>
    </location>
</feature>
<dbReference type="Gene3D" id="2.60.40.10">
    <property type="entry name" value="Immunoglobulins"/>
    <property type="match status" value="2"/>
</dbReference>
<dbReference type="SMART" id="SM00326">
    <property type="entry name" value="SH3"/>
    <property type="match status" value="3"/>
</dbReference>
<evidence type="ECO:0000259" key="7">
    <source>
        <dbReference type="PROSITE" id="PS50002"/>
    </source>
</evidence>
<dbReference type="SMART" id="SM00060">
    <property type="entry name" value="FN3"/>
    <property type="match status" value="3"/>
</dbReference>
<dbReference type="SUPFAM" id="SSF49265">
    <property type="entry name" value="Fibronectin type III"/>
    <property type="match status" value="2"/>
</dbReference>
<dbReference type="PANTHER" id="PTHR14234">
    <property type="entry name" value="RIM BINDING PROTEIN-RELATED"/>
    <property type="match status" value="1"/>
</dbReference>
<dbReference type="PANTHER" id="PTHR14234:SF18">
    <property type="entry name" value="RIMS-BINDING PROTEIN 2"/>
    <property type="match status" value="1"/>
</dbReference>
<feature type="region of interest" description="Disordered" evidence="6">
    <location>
        <begin position="1052"/>
        <end position="1129"/>
    </location>
</feature>
<dbReference type="InterPro" id="IPR035755">
    <property type="entry name" value="RIM-BP_SH3_3"/>
</dbReference>
<evidence type="ECO:0000259" key="8">
    <source>
        <dbReference type="PROSITE" id="PS50853"/>
    </source>
</evidence>
<evidence type="ECO:0000313" key="9">
    <source>
        <dbReference type="Proteomes" id="UP000694910"/>
    </source>
</evidence>
<evidence type="ECO:0000256" key="4">
    <source>
        <dbReference type="PROSITE-ProRule" id="PRU00192"/>
    </source>
</evidence>
<evidence type="ECO:0000313" key="10">
    <source>
        <dbReference type="RefSeq" id="XP_014642675.1"/>
    </source>
</evidence>
<dbReference type="InterPro" id="IPR040325">
    <property type="entry name" value="RIMBP1/2/3"/>
</dbReference>
<dbReference type="SUPFAM" id="SSF50044">
    <property type="entry name" value="SH3-domain"/>
    <property type="match status" value="3"/>
</dbReference>
<feature type="domain" description="SH3" evidence="7">
    <location>
        <begin position="975"/>
        <end position="1042"/>
    </location>
</feature>
<feature type="domain" description="SH3" evidence="7">
    <location>
        <begin position="184"/>
        <end position="251"/>
    </location>
</feature>
<sequence>MREAAERRQQLELEHEQALAVLKAKQQEIDLLQKAQVEAKKEHEGAVQLLECKVRELEEKCRTQSEQFSLLSRDLEKFRQQAGKIDLLGGGSVASLDVPTSPSKPFPQFMNGLAPSLSKGQESTIGSRTAIGEYIRPLTLSGDKPETLSVKPTFLSRAGSPRCRFESEMDNERNSNTSKQRYSGKVHLCVARYSYNPFDGPNENPEAELPLTAGKYLYVYGDMDEDGFYEGELLDGQRGLVPSNFVDFVQDNESRLASVLGNEQDQNFINHSGFGVEGERIFDLHSPTQTDSVTDNGAGTLDVNIDDIGEDIVPYPRKITLIKQLAKSVIVGWEPPAVPPGWGAVSSYAVLVDGEARLSLTLGGRTKALVEKLDMAACTYRISVQCVTSRGSSDGLRCTLLVGKDVVVAPSHLRVDNITQISAQLSWLPTNSNYSHVIFLNEEEFDIVKAARYKYQFFNLRPNMAYRVKVLAKPHQMPWQLPLEQREKKEAFVEFSTLPAGPPAPPQDVTVQAGATSASVQVSWKPPTLTTTGLSNGADVTGYGVYAKGHRVAEVIAPTADGTAVELVRLRSLEAKCVTVRTLSAQGESIDSVVAAIPADLLVPPTPHPRTAPTPKPLASAGAPDTKDEHLGPHVRVDEAWEQSRAPAPAHGHMLEAPSLQGPGPGRRSPSPSRILPQPQGAPVSTSVAKAMAREAAQRVAESSRLEKRSIFLERSSGQYTNSDEEDSYESPEVRRRGASVDDFLKGSELGKPPHCCHGDEYHTESSRGSDLSDIMEEDEEELYSEMQLEDGGRRRPSGTSHNALKILGNPVLAGRAERADHGGRRFSHGGAGPHRARPVMVPSIDEYSGRDHLSPDFYEESETDPGAEELPARIFVALFDYDPLTMSPNPDAAEEELPFKEGQIIKVYGDKDADGFYRGETCARLGLIPCNMVSEIQADDEEMMDQLLRQGFLPLNTPVEKIERNRRSGRQHSVSTRRMVALYDYDPRESSPNIDVEAELTFCTGDIITVFGEIDEDGFYYGELNGQKGLVPSNFLEEVPDDVEVYLSDAPSHYSQDTPMRSKAKRVPPEGSGTARRAPSPTVHLHSGSPTSSMGTGSPGRGREMSSKKKKGLLSRGKKLLKKLGAVK</sequence>
<keyword evidence="9" id="KW-1185">Reference proteome</keyword>
<dbReference type="Pfam" id="PF00041">
    <property type="entry name" value="fn3"/>
    <property type="match status" value="1"/>
</dbReference>
<feature type="compositionally biased region" description="Low complexity" evidence="6">
    <location>
        <begin position="1088"/>
        <end position="1097"/>
    </location>
</feature>